<dbReference type="OrthoDB" id="4194610at2759"/>
<protein>
    <submittedName>
        <fullName evidence="1">Uncharacterized protein</fullName>
    </submittedName>
</protein>
<gene>
    <name evidence="1" type="ORF">CIMG_07676</name>
</gene>
<sequence>MSLMCPAPILVSRLTRMSMAAGGPALDLAMQSFLALPAAIAAIYNAVGDRRIARSDFGFSIVDWMSYMVSIEPYIRRGLGCQDIELQARRILDLCAWLGRWLYSIGFRQSRALAKRYTLRGLRFPYLWLSKKYQHFDTKLKLIKSEGEQLKRSLDACPTHASLIQSQSEDQSLTPDAPAPSASRIRMINESANNLNSISIRLLKT</sequence>
<evidence type="ECO:0000313" key="1">
    <source>
        <dbReference type="EMBL" id="KJF60913.1"/>
    </source>
</evidence>
<dbReference type="VEuPathDB" id="FungiDB:CIMG_07676"/>
<dbReference type="KEGG" id="cim:CIMG_07676"/>
<dbReference type="AlphaFoldDB" id="A0A0D8JXB0"/>
<accession>A0A0D8JXB0</accession>
<evidence type="ECO:0000313" key="2">
    <source>
        <dbReference type="Proteomes" id="UP000001261"/>
    </source>
</evidence>
<keyword evidence="2" id="KW-1185">Reference proteome</keyword>
<reference evidence="2" key="2">
    <citation type="journal article" date="2010" name="Genome Res.">
        <title>Population genomic sequencing of Coccidioides fungi reveals recent hybridization and transposon control.</title>
        <authorList>
            <person name="Neafsey D.E."/>
            <person name="Barker B.M."/>
            <person name="Sharpton T.J."/>
            <person name="Stajich J.E."/>
            <person name="Park D.J."/>
            <person name="Whiston E."/>
            <person name="Hung C.-Y."/>
            <person name="McMahan C."/>
            <person name="White J."/>
            <person name="Sykes S."/>
            <person name="Heiman D."/>
            <person name="Young S."/>
            <person name="Zeng Q."/>
            <person name="Abouelleil A."/>
            <person name="Aftuck L."/>
            <person name="Bessette D."/>
            <person name="Brown A."/>
            <person name="FitzGerald M."/>
            <person name="Lui A."/>
            <person name="Macdonald J.P."/>
            <person name="Priest M."/>
            <person name="Orbach M.J."/>
            <person name="Galgiani J.N."/>
            <person name="Kirkland T.N."/>
            <person name="Cole G.T."/>
            <person name="Birren B.W."/>
            <person name="Henn M.R."/>
            <person name="Taylor J.W."/>
            <person name="Rounsley S.D."/>
        </authorList>
    </citation>
    <scope>GENOME REANNOTATION</scope>
    <source>
        <strain evidence="2">RS</strain>
    </source>
</reference>
<reference evidence="2" key="1">
    <citation type="journal article" date="2009" name="Genome Res.">
        <title>Comparative genomic analyses of the human fungal pathogens Coccidioides and their relatives.</title>
        <authorList>
            <person name="Sharpton T.J."/>
            <person name="Stajich J.E."/>
            <person name="Rounsley S.D."/>
            <person name="Gardner M.J."/>
            <person name="Wortman J.R."/>
            <person name="Jordar V.S."/>
            <person name="Maiti R."/>
            <person name="Kodira C.D."/>
            <person name="Neafsey D.E."/>
            <person name="Zeng Q."/>
            <person name="Hung C.-Y."/>
            <person name="McMahan C."/>
            <person name="Muszewska A."/>
            <person name="Grynberg M."/>
            <person name="Mandel M.A."/>
            <person name="Kellner E.M."/>
            <person name="Barker B.M."/>
            <person name="Galgiani J.N."/>
            <person name="Orbach M.J."/>
            <person name="Kirkland T.N."/>
            <person name="Cole G.T."/>
            <person name="Henn M.R."/>
            <person name="Birren B.W."/>
            <person name="Taylor J.W."/>
        </authorList>
    </citation>
    <scope>NUCLEOTIDE SEQUENCE [LARGE SCALE GENOMIC DNA]</scope>
    <source>
        <strain evidence="2">RS</strain>
    </source>
</reference>
<dbReference type="RefSeq" id="XP_004445174.1">
    <property type="nucleotide sequence ID" value="XM_004445117.1"/>
</dbReference>
<dbReference type="EMBL" id="GG704913">
    <property type="protein sequence ID" value="KJF60913.1"/>
    <property type="molecule type" value="Genomic_DNA"/>
</dbReference>
<dbReference type="Proteomes" id="UP000001261">
    <property type="component" value="Unassembled WGS sequence"/>
</dbReference>
<proteinExistence type="predicted"/>
<dbReference type="GeneID" id="4559705"/>
<dbReference type="OMA" id="MLHESTN"/>
<dbReference type="InParanoid" id="A0A0D8JXB0"/>
<name>A0A0D8JXB0_COCIM</name>
<organism evidence="1 2">
    <name type="scientific">Coccidioides immitis (strain RS)</name>
    <name type="common">Valley fever fungus</name>
    <dbReference type="NCBI Taxonomy" id="246410"/>
    <lineage>
        <taxon>Eukaryota</taxon>
        <taxon>Fungi</taxon>
        <taxon>Dikarya</taxon>
        <taxon>Ascomycota</taxon>
        <taxon>Pezizomycotina</taxon>
        <taxon>Eurotiomycetes</taxon>
        <taxon>Eurotiomycetidae</taxon>
        <taxon>Onygenales</taxon>
        <taxon>Onygenaceae</taxon>
        <taxon>Coccidioides</taxon>
    </lineage>
</organism>